<dbReference type="Proteomes" id="UP000504632">
    <property type="component" value="Chromosome 14"/>
</dbReference>
<keyword evidence="11 19" id="KW-1133">Transmembrane helix</keyword>
<evidence type="ECO:0000256" key="8">
    <source>
        <dbReference type="ARBA" id="ARBA00022801"/>
    </source>
</evidence>
<keyword evidence="13" id="KW-1015">Disulfide bond</keyword>
<evidence type="ECO:0000256" key="9">
    <source>
        <dbReference type="ARBA" id="ARBA00022889"/>
    </source>
</evidence>
<keyword evidence="9" id="KW-0130">Cell adhesion</keyword>
<evidence type="ECO:0000313" key="25">
    <source>
        <dbReference type="RefSeq" id="XP_030647925.1"/>
    </source>
</evidence>
<dbReference type="FunFam" id="2.60.40.10:FF:000015">
    <property type="entry name" value="receptor-type tyrosine-protein phosphatase delta isoform X2"/>
    <property type="match status" value="1"/>
</dbReference>
<keyword evidence="4" id="KW-0358">Heparin-binding</keyword>
<sequence>MPSFIKSPDDQTGISGGVASFVCQAVGEPKPRITWMKKGKKVSSQRFEVIEFDDGSGSVLRIQPLRTHRDEAIYECTATNSVGEINTSAKLTVLEEDQLPHGFPSIDMGPQLKVVERTRTATMLCAASGNPDPEIFWFKDFLPVDINSSNGRIKQLRSGGTPIRGALQIENSEESDQGKYECVAVNSAGTRYSAPANLYVRDQREVRRVPPRFSIPPTNQEVMPGGSVNLTCVAVGAPMPYVKWMAGDVELTKEEEMPIGRNVLELTNIRQSANYTCVAMSSLGMIETTAQISVKALPRPPTSLIVTETTATSVTLTWDSGNPEPVSYYVIQYRSKVSENGFQEVDGVASTRYSIGGLSPYSEYEFRVIAVNNIGRGPSSSTVVTRTSEQAPSSPPLQVQARMLSATTMLVQWEPPEEPNGQIRGYRVYYSPNLEAPLSTWSKHNTDDSRLTTISGLVPDITYSLRVLGFTSVGDGPPSDVLQVKTQQGVPAQPTSFEAEAELDTRIMLTWLWPVQDQITKYELTYWEVETGQEHHVSFNPAGSYAVEGLKPDTLYRFSLAARSEMGLGVYTQPIEARTAQSMPGAPPRKVEAEAVNSTALRVSWKPPLAVKQHGQVRGYQVVYSRLENGEPRGQPVILDVALPEAQWESEEAADYEAIITGLQAETTYSVTVAAYTTKGDGARSKAKVVTTTGAEFTKNFGVKAVMKTSVLLTWEVPETYKSHVPFKILYNQQSVVVPGDLKRKLITGLQPDTDYSFVLMSRGNSAGGLQQQVSIRTAPDLLTTKPAQHSHDPEEGGKLTIALPKLKTTSAIRWYYIVVVPLTPATRQRWGSPEDMDLDELLESSAEVNMRKRRRRELQAYPKPYIAAKLDSLPETFTLGDERTYNGFYNKPLPGEQQYITFILAALKDHDSKTFVASPYSDPMTVKLHSGMSRHPEDPEMLWVMGPVLAVILIIITVIAILLFKSKQERKRTSPSVKDEHSAGVKDSLLAHSCDPVEMRRLNYQTQGSSIPSRPNTPRMREHPPISVSELADHIERLKANDGLRFSQEYESIDPGQQFTWEHSNLEVNKPKNRYANVIAYDHSRVILASVDGVPGSDYINANYIDGYRKQNAYIATQGPLPETLSDFWRMVWEQRTSTIVMMTRLEEKSRVKCDQYWPSRGTETYGMIQVSMLDTVELATYSVRTFALYKNGSSEKREVRQFQFMAWPDHGVPEYPTPILAFLRRVKACNPPDAGPMVVHCSAGVGRTGCFIVIDAMLERMKHEKSVDIYGHVTCMRAQRNYMVQTEDQYIFIHEALLEAVTCGNTEVPARNLYAHIQKLSQVPPGETVTSMELEFKKLANSKAHTSRFISANLPCNKFKNRLVNIMPFESTRVCLQPIRGVEGSDYINASFIDGYRQQKAYMATQGPLVETTEDFWRMLWEHNSTIVVMLTKLREMGREKCHQYWPAERSARYQYFVVDPMAEYNMPQYILREFKVTDARDGQSRTIRQFQFTDWPEQGVPKTGEGFIDFIGQVHKTKEQFGQDGPITVHCSAGVGRTGVFITLSIVLERMRYEGVVDLFQTVKTLRTQRPAMVQTEDQYQLCYRAALEYLGSFDHYAT</sequence>
<evidence type="ECO:0000256" key="11">
    <source>
        <dbReference type="ARBA" id="ARBA00022989"/>
    </source>
</evidence>
<evidence type="ECO:0000259" key="20">
    <source>
        <dbReference type="PROSITE" id="PS50055"/>
    </source>
</evidence>
<dbReference type="SMART" id="SM00409">
    <property type="entry name" value="IG"/>
    <property type="match status" value="3"/>
</dbReference>
<dbReference type="Gene3D" id="2.60.40.10">
    <property type="entry name" value="Immunoglobulins"/>
    <property type="match status" value="8"/>
</dbReference>
<dbReference type="SMART" id="SM00408">
    <property type="entry name" value="IGc2"/>
    <property type="match status" value="3"/>
</dbReference>
<dbReference type="CDD" id="cd05738">
    <property type="entry name" value="IgI_2_RPTP_IIa_LAR_like"/>
    <property type="match status" value="1"/>
</dbReference>
<accession>A0A6J2WUF3</accession>
<dbReference type="SMART" id="SM00194">
    <property type="entry name" value="PTPc"/>
    <property type="match status" value="2"/>
</dbReference>
<dbReference type="FunFam" id="2.60.40.10:FF:000010">
    <property type="entry name" value="receptor-type tyrosine-protein phosphatase delta isoform X1"/>
    <property type="match status" value="1"/>
</dbReference>
<dbReference type="InterPro" id="IPR000242">
    <property type="entry name" value="PTP_cat"/>
</dbReference>
<dbReference type="InterPro" id="IPR003595">
    <property type="entry name" value="Tyr_Pase_cat"/>
</dbReference>
<dbReference type="PROSITE" id="PS50056">
    <property type="entry name" value="TYR_PHOSPHATASE_2"/>
    <property type="match status" value="2"/>
</dbReference>
<dbReference type="PROSITE" id="PS00383">
    <property type="entry name" value="TYR_PHOSPHATASE_1"/>
    <property type="match status" value="2"/>
</dbReference>
<evidence type="ECO:0000256" key="10">
    <source>
        <dbReference type="ARBA" id="ARBA00022912"/>
    </source>
</evidence>
<dbReference type="InterPro" id="IPR000387">
    <property type="entry name" value="Tyr_Pase_dom"/>
</dbReference>
<dbReference type="PANTHER" id="PTHR46957:SF9">
    <property type="entry name" value="PROTEIN-TYROSINE-PHOSPHATASE"/>
    <property type="match status" value="1"/>
</dbReference>
<evidence type="ECO:0000256" key="6">
    <source>
        <dbReference type="ARBA" id="ARBA00022729"/>
    </source>
</evidence>
<evidence type="ECO:0000256" key="14">
    <source>
        <dbReference type="ARBA" id="ARBA00023170"/>
    </source>
</evidence>
<dbReference type="InterPro" id="IPR036116">
    <property type="entry name" value="FN3_sf"/>
</dbReference>
<feature type="domain" description="Ig-like" evidence="22">
    <location>
        <begin position="211"/>
        <end position="293"/>
    </location>
</feature>
<evidence type="ECO:0000256" key="5">
    <source>
        <dbReference type="ARBA" id="ARBA00022692"/>
    </source>
</evidence>
<dbReference type="CDD" id="cd00063">
    <property type="entry name" value="FN3"/>
    <property type="match status" value="5"/>
</dbReference>
<dbReference type="Pfam" id="PF00102">
    <property type="entry name" value="Y_phosphatase"/>
    <property type="match status" value="2"/>
</dbReference>
<feature type="domain" description="Tyrosine-protein phosphatase" evidence="20">
    <location>
        <begin position="1334"/>
        <end position="1593"/>
    </location>
</feature>
<feature type="domain" description="Tyrosine specific protein phosphatases" evidence="21">
    <location>
        <begin position="1511"/>
        <end position="1584"/>
    </location>
</feature>
<keyword evidence="6" id="KW-0732">Signal</keyword>
<name>A0A6J2WUF3_CHACN</name>
<dbReference type="PANTHER" id="PTHR46957">
    <property type="entry name" value="CYTOKINE RECEPTOR"/>
    <property type="match status" value="1"/>
</dbReference>
<dbReference type="FunFam" id="2.60.40.10:FF:000027">
    <property type="entry name" value="receptor-type tyrosine-protein phosphatase delta isoform X1"/>
    <property type="match status" value="1"/>
</dbReference>
<keyword evidence="7" id="KW-0677">Repeat</keyword>
<dbReference type="InterPro" id="IPR003961">
    <property type="entry name" value="FN3_dom"/>
</dbReference>
<evidence type="ECO:0000256" key="12">
    <source>
        <dbReference type="ARBA" id="ARBA00023136"/>
    </source>
</evidence>
<keyword evidence="5 19" id="KW-0812">Transmembrane</keyword>
<evidence type="ECO:0000256" key="15">
    <source>
        <dbReference type="ARBA" id="ARBA00023180"/>
    </source>
</evidence>
<dbReference type="CTD" id="140819"/>
<dbReference type="PRINTS" id="PR00700">
    <property type="entry name" value="PRTYPHPHTASE"/>
</dbReference>
<feature type="domain" description="Tyrosine specific protein phosphatases" evidence="21">
    <location>
        <begin position="1222"/>
        <end position="1293"/>
    </location>
</feature>
<feature type="transmembrane region" description="Helical" evidence="19">
    <location>
        <begin position="942"/>
        <end position="965"/>
    </location>
</feature>
<evidence type="ECO:0000256" key="17">
    <source>
        <dbReference type="ARBA" id="ARBA00044158"/>
    </source>
</evidence>
<proteinExistence type="inferred from homology"/>
<gene>
    <name evidence="25" type="primary">ptprfa</name>
</gene>
<dbReference type="EC" id="3.1.3.48" evidence="3"/>
<dbReference type="InterPro" id="IPR050713">
    <property type="entry name" value="RTP_Phos/Ushers"/>
</dbReference>
<feature type="domain" description="Fibronectin type-III" evidence="23">
    <location>
        <begin position="493"/>
        <end position="582"/>
    </location>
</feature>
<evidence type="ECO:0000256" key="18">
    <source>
        <dbReference type="ARBA" id="ARBA00051722"/>
    </source>
</evidence>
<dbReference type="Pfam" id="PF13927">
    <property type="entry name" value="Ig_3"/>
    <property type="match status" value="1"/>
</dbReference>
<dbReference type="GO" id="GO:0008201">
    <property type="term" value="F:heparin binding"/>
    <property type="evidence" value="ECO:0007669"/>
    <property type="project" value="UniProtKB-KW"/>
</dbReference>
<dbReference type="InterPro" id="IPR003598">
    <property type="entry name" value="Ig_sub2"/>
</dbReference>
<dbReference type="SMART" id="SM00404">
    <property type="entry name" value="PTPc_motif"/>
    <property type="match status" value="2"/>
</dbReference>
<feature type="domain" description="Ig-like" evidence="22">
    <location>
        <begin position="2"/>
        <end position="92"/>
    </location>
</feature>
<feature type="domain" description="Fibronectin type-III" evidence="23">
    <location>
        <begin position="697"/>
        <end position="781"/>
    </location>
</feature>
<evidence type="ECO:0000256" key="16">
    <source>
        <dbReference type="ARBA" id="ARBA00023319"/>
    </source>
</evidence>
<feature type="domain" description="Fibronectin type-III" evidence="23">
    <location>
        <begin position="395"/>
        <end position="489"/>
    </location>
</feature>
<dbReference type="CDD" id="cd05739">
    <property type="entry name" value="IgI_3_RPTP_IIa_LAR_like"/>
    <property type="match status" value="1"/>
</dbReference>
<evidence type="ECO:0000256" key="4">
    <source>
        <dbReference type="ARBA" id="ARBA00022674"/>
    </source>
</evidence>
<keyword evidence="14 25" id="KW-0675">Receptor</keyword>
<dbReference type="SMART" id="SM00060">
    <property type="entry name" value="FN3"/>
    <property type="match status" value="5"/>
</dbReference>
<feature type="domain" description="Fibronectin type-III" evidence="23">
    <location>
        <begin position="300"/>
        <end position="390"/>
    </location>
</feature>
<dbReference type="FunFam" id="2.60.40.10:FF:000023">
    <property type="entry name" value="receptor-type tyrosine-protein phosphatase delta isoform X2"/>
    <property type="match status" value="1"/>
</dbReference>
<dbReference type="InterPro" id="IPR016130">
    <property type="entry name" value="Tyr_Pase_AS"/>
</dbReference>
<dbReference type="Pfam" id="PF00041">
    <property type="entry name" value="fn3"/>
    <property type="match status" value="4"/>
</dbReference>
<dbReference type="InterPro" id="IPR013098">
    <property type="entry name" value="Ig_I-set"/>
</dbReference>
<dbReference type="InterPro" id="IPR029021">
    <property type="entry name" value="Prot-tyrosine_phosphatase-like"/>
</dbReference>
<dbReference type="InterPro" id="IPR036179">
    <property type="entry name" value="Ig-like_dom_sf"/>
</dbReference>
<dbReference type="RefSeq" id="XP_030647925.1">
    <property type="nucleotide sequence ID" value="XM_030792065.1"/>
</dbReference>
<keyword evidence="8" id="KW-0378">Hydrolase</keyword>
<evidence type="ECO:0000256" key="1">
    <source>
        <dbReference type="ARBA" id="ARBA00004167"/>
    </source>
</evidence>
<evidence type="ECO:0000259" key="21">
    <source>
        <dbReference type="PROSITE" id="PS50056"/>
    </source>
</evidence>
<feature type="domain" description="Tyrosine-protein phosphatase" evidence="20">
    <location>
        <begin position="1047"/>
        <end position="1302"/>
    </location>
</feature>
<comment type="subcellular location">
    <subcellularLocation>
        <location evidence="1">Membrane</location>
        <topology evidence="1">Single-pass membrane protein</topology>
    </subcellularLocation>
</comment>
<comment type="similarity">
    <text evidence="2">Belongs to the protein-tyrosine phosphatase family. Receptor class 2A subfamily.</text>
</comment>
<dbReference type="FunFam" id="2.60.40.10:FF:000036">
    <property type="entry name" value="receptor-type tyrosine-protein phosphatase delta isoform X1"/>
    <property type="match status" value="1"/>
</dbReference>
<dbReference type="SUPFAM" id="SSF49265">
    <property type="entry name" value="Fibronectin type III"/>
    <property type="match status" value="3"/>
</dbReference>
<keyword evidence="16" id="KW-0393">Immunoglobulin domain</keyword>
<dbReference type="PROSITE" id="PS50853">
    <property type="entry name" value="FN3"/>
    <property type="match status" value="5"/>
</dbReference>
<evidence type="ECO:0000259" key="22">
    <source>
        <dbReference type="PROSITE" id="PS50835"/>
    </source>
</evidence>
<evidence type="ECO:0000256" key="3">
    <source>
        <dbReference type="ARBA" id="ARBA00013064"/>
    </source>
</evidence>
<dbReference type="CDD" id="cd14629">
    <property type="entry name" value="R-PTP-F-2"/>
    <property type="match status" value="1"/>
</dbReference>
<evidence type="ECO:0000256" key="2">
    <source>
        <dbReference type="ARBA" id="ARBA00010504"/>
    </source>
</evidence>
<dbReference type="PROSITE" id="PS50055">
    <property type="entry name" value="TYR_PHOSPHATASE_PTP"/>
    <property type="match status" value="2"/>
</dbReference>
<evidence type="ECO:0000313" key="24">
    <source>
        <dbReference type="Proteomes" id="UP000504632"/>
    </source>
</evidence>
<keyword evidence="10" id="KW-0904">Protein phosphatase</keyword>
<dbReference type="GO" id="GO:0004725">
    <property type="term" value="F:protein tyrosine phosphatase activity"/>
    <property type="evidence" value="ECO:0007669"/>
    <property type="project" value="UniProtKB-EC"/>
</dbReference>
<keyword evidence="15" id="KW-0325">Glycoprotein</keyword>
<evidence type="ECO:0000259" key="23">
    <source>
        <dbReference type="PROSITE" id="PS50853"/>
    </source>
</evidence>
<keyword evidence="12 19" id="KW-0472">Membrane</keyword>
<dbReference type="GeneID" id="115828127"/>
<evidence type="ECO:0000256" key="13">
    <source>
        <dbReference type="ARBA" id="ARBA00023157"/>
    </source>
</evidence>
<dbReference type="Pfam" id="PF07679">
    <property type="entry name" value="I-set"/>
    <property type="match status" value="2"/>
</dbReference>
<reference evidence="25" key="1">
    <citation type="submission" date="2025-08" db="UniProtKB">
        <authorList>
            <consortium name="RefSeq"/>
        </authorList>
    </citation>
    <scope>IDENTIFICATION</scope>
</reference>
<evidence type="ECO:0000256" key="7">
    <source>
        <dbReference type="ARBA" id="ARBA00022737"/>
    </source>
</evidence>
<dbReference type="GO" id="GO:0007155">
    <property type="term" value="P:cell adhesion"/>
    <property type="evidence" value="ECO:0007669"/>
    <property type="project" value="UniProtKB-KW"/>
</dbReference>
<dbReference type="FunFam" id="2.60.40.10:FF:000066">
    <property type="entry name" value="receptor-type tyrosine-protein phosphatase delta isoform X1"/>
    <property type="match status" value="1"/>
</dbReference>
<organism evidence="24 25">
    <name type="scientific">Chanos chanos</name>
    <name type="common">Milkfish</name>
    <name type="synonym">Mugil chanos</name>
    <dbReference type="NCBI Taxonomy" id="29144"/>
    <lineage>
        <taxon>Eukaryota</taxon>
        <taxon>Metazoa</taxon>
        <taxon>Chordata</taxon>
        <taxon>Craniata</taxon>
        <taxon>Vertebrata</taxon>
        <taxon>Euteleostomi</taxon>
        <taxon>Actinopterygii</taxon>
        <taxon>Neopterygii</taxon>
        <taxon>Teleostei</taxon>
        <taxon>Ostariophysi</taxon>
        <taxon>Gonorynchiformes</taxon>
        <taxon>Chanidae</taxon>
        <taxon>Chanos</taxon>
    </lineage>
</organism>
<protein>
    <recommendedName>
        <fullName evidence="17">Receptor-type tyrosine-protein phosphatase F</fullName>
        <ecNumber evidence="3">3.1.3.48</ecNumber>
    </recommendedName>
</protein>
<dbReference type="FunFam" id="3.90.190.10:FF:000001">
    <property type="entry name" value="Receptor-type tyrosine-protein phosphatase F isoform A"/>
    <property type="match status" value="1"/>
</dbReference>
<feature type="domain" description="Ig-like" evidence="22">
    <location>
        <begin position="104"/>
        <end position="199"/>
    </location>
</feature>
<dbReference type="Gene3D" id="3.90.190.10">
    <property type="entry name" value="Protein tyrosine phosphatase superfamily"/>
    <property type="match status" value="2"/>
</dbReference>
<evidence type="ECO:0000256" key="19">
    <source>
        <dbReference type="SAM" id="Phobius"/>
    </source>
</evidence>
<keyword evidence="24" id="KW-1185">Reference proteome</keyword>
<dbReference type="InterPro" id="IPR003599">
    <property type="entry name" value="Ig_sub"/>
</dbReference>
<dbReference type="GO" id="GO:0016020">
    <property type="term" value="C:membrane"/>
    <property type="evidence" value="ECO:0007669"/>
    <property type="project" value="UniProtKB-SubCell"/>
</dbReference>
<feature type="domain" description="Fibronectin type-III" evidence="23">
    <location>
        <begin position="587"/>
        <end position="695"/>
    </location>
</feature>
<dbReference type="InterPro" id="IPR007110">
    <property type="entry name" value="Ig-like_dom"/>
</dbReference>
<dbReference type="SUPFAM" id="SSF52799">
    <property type="entry name" value="(Phosphotyrosine protein) phosphatases II"/>
    <property type="match status" value="2"/>
</dbReference>
<dbReference type="FunFam" id="2.60.40.10:FF:000353">
    <property type="entry name" value="receptor-type tyrosine-protein phosphatase F isoform X1"/>
    <property type="match status" value="1"/>
</dbReference>
<dbReference type="PROSITE" id="PS50835">
    <property type="entry name" value="IG_LIKE"/>
    <property type="match status" value="3"/>
</dbReference>
<dbReference type="SUPFAM" id="SSF48726">
    <property type="entry name" value="Immunoglobulin"/>
    <property type="match status" value="3"/>
</dbReference>
<dbReference type="FunFam" id="3.90.190.10:FF:000002">
    <property type="entry name" value="receptor-type tyrosine-protein phosphatase delta isoform X2"/>
    <property type="match status" value="1"/>
</dbReference>
<comment type="catalytic activity">
    <reaction evidence="18">
        <text>O-phospho-L-tyrosyl-[protein] + H2O = L-tyrosyl-[protein] + phosphate</text>
        <dbReference type="Rhea" id="RHEA:10684"/>
        <dbReference type="Rhea" id="RHEA-COMP:10136"/>
        <dbReference type="Rhea" id="RHEA-COMP:20101"/>
        <dbReference type="ChEBI" id="CHEBI:15377"/>
        <dbReference type="ChEBI" id="CHEBI:43474"/>
        <dbReference type="ChEBI" id="CHEBI:46858"/>
        <dbReference type="ChEBI" id="CHEBI:61978"/>
        <dbReference type="EC" id="3.1.3.48"/>
    </reaction>
</comment>
<dbReference type="InterPro" id="IPR013783">
    <property type="entry name" value="Ig-like_fold"/>
</dbReference>